<dbReference type="AlphaFoldDB" id="A0A8H3AAE0"/>
<sequence length="94" mass="10673">MMVWLLAPPTLVALSKYFVLSIVAVMGSRPVLNLRSSRRDDVMRTGRSTVDESAYEMHASRGLSYKSSMAMDRLGSFLPKVEPEQHYHSSRNRI</sequence>
<reference evidence="1" key="1">
    <citation type="submission" date="2021-01" db="EMBL/GenBank/DDBJ databases">
        <authorList>
            <person name="Kaushik A."/>
        </authorList>
    </citation>
    <scope>NUCLEOTIDE SEQUENCE</scope>
    <source>
        <strain evidence="1">AG1-1A</strain>
    </source>
</reference>
<proteinExistence type="predicted"/>
<dbReference type="Proteomes" id="UP000663840">
    <property type="component" value="Unassembled WGS sequence"/>
</dbReference>
<evidence type="ECO:0000313" key="1">
    <source>
        <dbReference type="EMBL" id="CAE6415850.1"/>
    </source>
</evidence>
<protein>
    <submittedName>
        <fullName evidence="1">Uncharacterized protein</fullName>
    </submittedName>
</protein>
<organism evidence="1 2">
    <name type="scientific">Rhizoctonia solani</name>
    <dbReference type="NCBI Taxonomy" id="456999"/>
    <lineage>
        <taxon>Eukaryota</taxon>
        <taxon>Fungi</taxon>
        <taxon>Dikarya</taxon>
        <taxon>Basidiomycota</taxon>
        <taxon>Agaricomycotina</taxon>
        <taxon>Agaricomycetes</taxon>
        <taxon>Cantharellales</taxon>
        <taxon>Ceratobasidiaceae</taxon>
        <taxon>Rhizoctonia</taxon>
    </lineage>
</organism>
<dbReference type="EMBL" id="CAJMWR010001122">
    <property type="protein sequence ID" value="CAE6415850.1"/>
    <property type="molecule type" value="Genomic_DNA"/>
</dbReference>
<gene>
    <name evidence="1" type="ORF">RDB_LOCUS49056</name>
</gene>
<comment type="caution">
    <text evidence="1">The sequence shown here is derived from an EMBL/GenBank/DDBJ whole genome shotgun (WGS) entry which is preliminary data.</text>
</comment>
<accession>A0A8H3AAE0</accession>
<name>A0A8H3AAE0_9AGAM</name>
<evidence type="ECO:0000313" key="2">
    <source>
        <dbReference type="Proteomes" id="UP000663840"/>
    </source>
</evidence>